<dbReference type="Proteomes" id="UP000831390">
    <property type="component" value="Chromosome"/>
</dbReference>
<organism evidence="1 2">
    <name type="scientific">Hymenobacter monticola</name>
    <dbReference type="NCBI Taxonomy" id="1705399"/>
    <lineage>
        <taxon>Bacteria</taxon>
        <taxon>Pseudomonadati</taxon>
        <taxon>Bacteroidota</taxon>
        <taxon>Cytophagia</taxon>
        <taxon>Cytophagales</taxon>
        <taxon>Hymenobacteraceae</taxon>
        <taxon>Hymenobacter</taxon>
    </lineage>
</organism>
<sequence>MYRIKSGSHYSRLFPSFTFKHTIRYRCRFENSCLYQLEGEDAFDINKLVGFSTSWNHHQQSARIGWRCMDGQTIELLTYTYADGKRDVVDTILAVVKPEEEFDISITDFESCYEYTVRVGELESTARKWKVPDRWLFQWILHPFFGGQTAAPHEMKIHLTKI</sequence>
<gene>
    <name evidence="1" type="ORF">MTP16_17035</name>
</gene>
<dbReference type="EMBL" id="CP094534">
    <property type="protein sequence ID" value="UOE32827.1"/>
    <property type="molecule type" value="Genomic_DNA"/>
</dbReference>
<protein>
    <submittedName>
        <fullName evidence="1">Uncharacterized protein</fullName>
    </submittedName>
</protein>
<evidence type="ECO:0000313" key="2">
    <source>
        <dbReference type="Proteomes" id="UP000831390"/>
    </source>
</evidence>
<keyword evidence="2" id="KW-1185">Reference proteome</keyword>
<reference evidence="1 2" key="1">
    <citation type="submission" date="2022-03" db="EMBL/GenBank/DDBJ databases">
        <title>Hymenobactersp. isolated from the air.</title>
        <authorList>
            <person name="Won M."/>
            <person name="Kwon S.-W."/>
        </authorList>
    </citation>
    <scope>NUCLEOTIDE SEQUENCE [LARGE SCALE GENOMIC DNA]</scope>
    <source>
        <strain evidence="1 2">KACC 22596</strain>
    </source>
</reference>
<accession>A0ABY4B0Y3</accession>
<name>A0ABY4B0Y3_9BACT</name>
<proteinExistence type="predicted"/>
<dbReference type="RefSeq" id="WP_243512077.1">
    <property type="nucleotide sequence ID" value="NZ_CP094534.1"/>
</dbReference>
<evidence type="ECO:0000313" key="1">
    <source>
        <dbReference type="EMBL" id="UOE32827.1"/>
    </source>
</evidence>